<feature type="region of interest" description="Disordered" evidence="1">
    <location>
        <begin position="37"/>
        <end position="74"/>
    </location>
</feature>
<evidence type="ECO:0000256" key="1">
    <source>
        <dbReference type="SAM" id="MobiDB-lite"/>
    </source>
</evidence>
<evidence type="ECO:0000313" key="4">
    <source>
        <dbReference type="Proteomes" id="UP000295705"/>
    </source>
</evidence>
<keyword evidence="4" id="KW-1185">Reference proteome</keyword>
<organism evidence="3 4">
    <name type="scientific">Actinomycetospora succinea</name>
    <dbReference type="NCBI Taxonomy" id="663603"/>
    <lineage>
        <taxon>Bacteria</taxon>
        <taxon>Bacillati</taxon>
        <taxon>Actinomycetota</taxon>
        <taxon>Actinomycetes</taxon>
        <taxon>Pseudonocardiales</taxon>
        <taxon>Pseudonocardiaceae</taxon>
        <taxon>Actinomycetospora</taxon>
    </lineage>
</organism>
<name>A0A4R6V6K4_9PSEU</name>
<sequence>MRVNRHASRRRSPWVTRVLIALDAVVVVVGWLAWSTTPPRPPPLQLPAPTLHQPDTGARDPELPPPTDGGGRAR</sequence>
<protein>
    <submittedName>
        <fullName evidence="3">Uncharacterized protein</fullName>
    </submittedName>
</protein>
<dbReference type="Proteomes" id="UP000295705">
    <property type="component" value="Unassembled WGS sequence"/>
</dbReference>
<gene>
    <name evidence="3" type="ORF">EV188_105311</name>
</gene>
<keyword evidence="2" id="KW-0472">Membrane</keyword>
<feature type="transmembrane region" description="Helical" evidence="2">
    <location>
        <begin position="14"/>
        <end position="34"/>
    </location>
</feature>
<dbReference type="AlphaFoldDB" id="A0A4R6V6K4"/>
<keyword evidence="2" id="KW-1133">Transmembrane helix</keyword>
<proteinExistence type="predicted"/>
<keyword evidence="2" id="KW-0812">Transmembrane</keyword>
<evidence type="ECO:0000256" key="2">
    <source>
        <dbReference type="SAM" id="Phobius"/>
    </source>
</evidence>
<comment type="caution">
    <text evidence="3">The sequence shown here is derived from an EMBL/GenBank/DDBJ whole genome shotgun (WGS) entry which is preliminary data.</text>
</comment>
<accession>A0A4R6V6K4</accession>
<evidence type="ECO:0000313" key="3">
    <source>
        <dbReference type="EMBL" id="TDQ55913.1"/>
    </source>
</evidence>
<dbReference type="EMBL" id="SNYO01000005">
    <property type="protein sequence ID" value="TDQ55913.1"/>
    <property type="molecule type" value="Genomic_DNA"/>
</dbReference>
<reference evidence="3 4" key="1">
    <citation type="submission" date="2019-03" db="EMBL/GenBank/DDBJ databases">
        <title>Genomic Encyclopedia of Type Strains, Phase IV (KMG-IV): sequencing the most valuable type-strain genomes for metagenomic binning, comparative biology and taxonomic classification.</title>
        <authorList>
            <person name="Goeker M."/>
        </authorList>
    </citation>
    <scope>NUCLEOTIDE SEQUENCE [LARGE SCALE GENOMIC DNA]</scope>
    <source>
        <strain evidence="3 4">DSM 45775</strain>
    </source>
</reference>